<dbReference type="EMBL" id="CAJVQC010009090">
    <property type="protein sequence ID" value="CAG8600399.1"/>
    <property type="molecule type" value="Genomic_DNA"/>
</dbReference>
<organism evidence="1 2">
    <name type="scientific">Racocetra persica</name>
    <dbReference type="NCBI Taxonomy" id="160502"/>
    <lineage>
        <taxon>Eukaryota</taxon>
        <taxon>Fungi</taxon>
        <taxon>Fungi incertae sedis</taxon>
        <taxon>Mucoromycota</taxon>
        <taxon>Glomeromycotina</taxon>
        <taxon>Glomeromycetes</taxon>
        <taxon>Diversisporales</taxon>
        <taxon>Gigasporaceae</taxon>
        <taxon>Racocetra</taxon>
    </lineage>
</organism>
<accession>A0ACA9MNK4</accession>
<sequence length="83" mass="9575">MWIMDLKEEFNHSRDFVRSVDFTKSDEIINVFEATIRYLGGLLSAYELSKELVFLEKVQELGNALLPSFDSPTGLPYNAWNLT</sequence>
<keyword evidence="2" id="KW-1185">Reference proteome</keyword>
<name>A0ACA9MNK4_9GLOM</name>
<proteinExistence type="predicted"/>
<comment type="caution">
    <text evidence="1">The sequence shown here is derived from an EMBL/GenBank/DDBJ whole genome shotgun (WGS) entry which is preliminary data.</text>
</comment>
<feature type="non-terminal residue" evidence="1">
    <location>
        <position position="83"/>
    </location>
</feature>
<evidence type="ECO:0000313" key="1">
    <source>
        <dbReference type="EMBL" id="CAG8600399.1"/>
    </source>
</evidence>
<reference evidence="1" key="1">
    <citation type="submission" date="2021-06" db="EMBL/GenBank/DDBJ databases">
        <authorList>
            <person name="Kallberg Y."/>
            <person name="Tangrot J."/>
            <person name="Rosling A."/>
        </authorList>
    </citation>
    <scope>NUCLEOTIDE SEQUENCE</scope>
    <source>
        <strain evidence="1">MA461A</strain>
    </source>
</reference>
<gene>
    <name evidence="1" type="ORF">RPERSI_LOCUS5895</name>
</gene>
<dbReference type="Proteomes" id="UP000789920">
    <property type="component" value="Unassembled WGS sequence"/>
</dbReference>
<evidence type="ECO:0000313" key="2">
    <source>
        <dbReference type="Proteomes" id="UP000789920"/>
    </source>
</evidence>
<protein>
    <submittedName>
        <fullName evidence="1">18804_t:CDS:1</fullName>
    </submittedName>
</protein>